<comment type="pathway">
    <text evidence="5">Carbohydrate biosynthesis; gluconeogenesis.</text>
</comment>
<reference evidence="6" key="1">
    <citation type="journal article" date="2020" name="bioRxiv">
        <title>A rank-normalized archaeal taxonomy based on genome phylogeny resolves widespread incomplete and uneven classifications.</title>
        <authorList>
            <person name="Rinke C."/>
            <person name="Chuvochina M."/>
            <person name="Mussig A.J."/>
            <person name="Chaumeil P.-A."/>
            <person name="Waite D.W."/>
            <person name="Whitman W.B."/>
            <person name="Parks D.H."/>
            <person name="Hugenholtz P."/>
        </authorList>
    </citation>
    <scope>NUCLEOTIDE SEQUENCE</scope>
    <source>
        <strain evidence="6">UBA10219</strain>
    </source>
</reference>
<dbReference type="AlphaFoldDB" id="A0A7J4JJT9"/>
<name>A0A7J4JJT9_9ARCH</name>
<proteinExistence type="inferred from homology"/>
<dbReference type="InterPro" id="IPR013785">
    <property type="entry name" value="Aldolase_TIM"/>
</dbReference>
<dbReference type="UniPathway" id="UPA00138"/>
<feature type="binding site" evidence="5">
    <location>
        <begin position="17"/>
        <end position="19"/>
    </location>
    <ligand>
        <name>substrate</name>
    </ligand>
</feature>
<comment type="subcellular location">
    <subcellularLocation>
        <location evidence="5">Cytoplasm</location>
    </subcellularLocation>
</comment>
<feature type="active site" description="Electrophile" evidence="5">
    <location>
        <position position="101"/>
    </location>
</feature>
<accession>A0A7J4JJT9</accession>
<evidence type="ECO:0000313" key="8">
    <source>
        <dbReference type="Proteomes" id="UP000564964"/>
    </source>
</evidence>
<evidence type="ECO:0000256" key="3">
    <source>
        <dbReference type="ARBA" id="ARBA00023152"/>
    </source>
</evidence>
<feature type="binding site" evidence="5">
    <location>
        <position position="189"/>
    </location>
    <ligand>
        <name>substrate</name>
    </ligand>
</feature>
<comment type="pathway">
    <text evidence="5">Carbohydrate degradation; glycolysis; D-glyceraldehyde 3-phosphate from glycerone phosphate: step 1/1.</text>
</comment>
<dbReference type="InterPro" id="IPR000652">
    <property type="entry name" value="Triosephosphate_isomerase"/>
</dbReference>
<evidence type="ECO:0000256" key="4">
    <source>
        <dbReference type="ARBA" id="ARBA00023235"/>
    </source>
</evidence>
<comment type="subunit">
    <text evidence="5">Homotetramer; dimer of dimers.</text>
</comment>
<evidence type="ECO:0000256" key="5">
    <source>
        <dbReference type="HAMAP-Rule" id="MF_00147"/>
    </source>
</evidence>
<dbReference type="Gene3D" id="3.20.20.70">
    <property type="entry name" value="Aldolase class I"/>
    <property type="match status" value="1"/>
</dbReference>
<dbReference type="SUPFAM" id="SSF51351">
    <property type="entry name" value="Triosephosphate isomerase (TIM)"/>
    <property type="match status" value="1"/>
</dbReference>
<keyword evidence="2 5" id="KW-0963">Cytoplasm</keyword>
<comment type="similarity">
    <text evidence="5">Belongs to the triosephosphate isomerase family.</text>
</comment>
<keyword evidence="1 5" id="KW-0312">Gluconeogenesis</keyword>
<feature type="binding site" evidence="5">
    <location>
        <position position="154"/>
    </location>
    <ligand>
        <name>substrate</name>
    </ligand>
</feature>
<dbReference type="GO" id="GO:0006096">
    <property type="term" value="P:glycolytic process"/>
    <property type="evidence" value="ECO:0007669"/>
    <property type="project" value="UniProtKB-UniRule"/>
</dbReference>
<dbReference type="GO" id="GO:0005737">
    <property type="term" value="C:cytoplasm"/>
    <property type="evidence" value="ECO:0007669"/>
    <property type="project" value="UniProtKB-SubCell"/>
</dbReference>
<dbReference type="PROSITE" id="PS51440">
    <property type="entry name" value="TIM_2"/>
    <property type="match status" value="1"/>
</dbReference>
<dbReference type="InterPro" id="IPR035990">
    <property type="entry name" value="TIM_sf"/>
</dbReference>
<comment type="function">
    <text evidence="5">Involved in the gluconeogenesis. Catalyzes stereospecifically the conversion of dihydroxyacetone phosphate (DHAP) to D-glyceraldehyde-3-phosphate (G3P).</text>
</comment>
<feature type="active site" description="Proton acceptor" evidence="5">
    <location>
        <position position="149"/>
    </location>
</feature>
<dbReference type="GO" id="GO:0004807">
    <property type="term" value="F:triose-phosphate isomerase activity"/>
    <property type="evidence" value="ECO:0007669"/>
    <property type="project" value="UniProtKB-UniRule"/>
</dbReference>
<dbReference type="Pfam" id="PF00121">
    <property type="entry name" value="TIM"/>
    <property type="match status" value="1"/>
</dbReference>
<comment type="catalytic activity">
    <reaction evidence="5">
        <text>D-glyceraldehyde 3-phosphate = dihydroxyacetone phosphate</text>
        <dbReference type="Rhea" id="RHEA:18585"/>
        <dbReference type="ChEBI" id="CHEBI:57642"/>
        <dbReference type="ChEBI" id="CHEBI:59776"/>
        <dbReference type="EC" id="5.3.1.1"/>
    </reaction>
</comment>
<dbReference type="UniPathway" id="UPA00109">
    <property type="reaction ID" value="UER00189"/>
</dbReference>
<reference evidence="7" key="3">
    <citation type="submission" date="2021-05" db="EMBL/GenBank/DDBJ databases">
        <title>Protein family content uncovers lineage relationships and bacterial pathway maintenance mechanisms in DPANN archaea.</title>
        <authorList>
            <person name="Castelle C.J."/>
            <person name="Meheust R."/>
            <person name="Jaffe A.L."/>
            <person name="Seitz K."/>
            <person name="Gong X."/>
            <person name="Baker B.J."/>
            <person name="Banfield J.F."/>
        </authorList>
    </citation>
    <scope>NUCLEOTIDE SEQUENCE</scope>
    <source>
        <strain evidence="7">RIFCSPLOWO2_01_FULL_58_19</strain>
    </source>
</reference>
<gene>
    <name evidence="5 6" type="primary">tpiA</name>
    <name evidence="6" type="ORF">HA252_02270</name>
    <name evidence="7" type="ORF">J4203_02315</name>
</gene>
<dbReference type="EC" id="5.3.1.1" evidence="5"/>
<evidence type="ECO:0000313" key="6">
    <source>
        <dbReference type="EMBL" id="HIH16207.1"/>
    </source>
</evidence>
<evidence type="ECO:0000313" key="7">
    <source>
        <dbReference type="EMBL" id="MBS3062683.1"/>
    </source>
</evidence>
<dbReference type="InterPro" id="IPR022891">
    <property type="entry name" value="Triosephosphate_isomerase_arc"/>
</dbReference>
<dbReference type="NCBIfam" id="NF003302">
    <property type="entry name" value="PRK04302.1"/>
    <property type="match status" value="1"/>
</dbReference>
<dbReference type="GO" id="GO:0006094">
    <property type="term" value="P:gluconeogenesis"/>
    <property type="evidence" value="ECO:0007669"/>
    <property type="project" value="UniProtKB-UniRule"/>
</dbReference>
<dbReference type="CDD" id="cd00311">
    <property type="entry name" value="TIM"/>
    <property type="match status" value="1"/>
</dbReference>
<protein>
    <recommendedName>
        <fullName evidence="5">Triosephosphate isomerase</fullName>
        <shortName evidence="5">TIM</shortName>
        <shortName evidence="5">TPI</shortName>
        <ecNumber evidence="5">5.3.1.1</ecNumber>
    </recommendedName>
    <alternativeName>
        <fullName evidence="5">Triose-phosphate isomerase</fullName>
    </alternativeName>
</protein>
<sequence length="232" mass="23806">MGPPKRARLGTPVLFLNFKAYAEATGKQALALARLAEKVARKTKTTIALVVQAPDLFPVSRAVSLPVFAQHLDPVSFGACTGHILPEGVRQAGAKGTILNHAENKRSNDFIQAAIARAHAAGLLVMVCAETTARAREVAAFSPDFVAVEPPELIGGNVSVSTAKPEVIASTVSAVKSVNPAICVITGAGIKSGADVEKALELGTSGVFVASGVVRAASPARALAELCKGLHA</sequence>
<reference evidence="7" key="2">
    <citation type="submission" date="2021-03" db="EMBL/GenBank/DDBJ databases">
        <authorList>
            <person name="Jaffe A."/>
        </authorList>
    </citation>
    <scope>NUCLEOTIDE SEQUENCE</scope>
    <source>
        <strain evidence="7">RIFCSPLOWO2_01_FULL_58_19</strain>
    </source>
</reference>
<dbReference type="Proteomes" id="UP000678237">
    <property type="component" value="Unassembled WGS sequence"/>
</dbReference>
<keyword evidence="3 5" id="KW-0324">Glycolysis</keyword>
<dbReference type="EMBL" id="DUGH01000055">
    <property type="protein sequence ID" value="HIH16207.1"/>
    <property type="molecule type" value="Genomic_DNA"/>
</dbReference>
<dbReference type="NCBIfam" id="TIGR00419">
    <property type="entry name" value="tim"/>
    <property type="match status" value="1"/>
</dbReference>
<evidence type="ECO:0000256" key="2">
    <source>
        <dbReference type="ARBA" id="ARBA00022490"/>
    </source>
</evidence>
<feature type="binding site" evidence="5">
    <location>
        <begin position="210"/>
        <end position="211"/>
    </location>
    <ligand>
        <name>substrate</name>
    </ligand>
</feature>
<dbReference type="Proteomes" id="UP000564964">
    <property type="component" value="Unassembled WGS sequence"/>
</dbReference>
<dbReference type="HAMAP" id="MF_00147_A">
    <property type="entry name" value="TIM_A"/>
    <property type="match status" value="1"/>
</dbReference>
<keyword evidence="4 5" id="KW-0413">Isomerase</keyword>
<organism evidence="6 8">
    <name type="scientific">Candidatus Iainarchaeum sp</name>
    <dbReference type="NCBI Taxonomy" id="3101447"/>
    <lineage>
        <taxon>Archaea</taxon>
        <taxon>Candidatus Iainarchaeota</taxon>
        <taxon>Candidatus Iainarchaeia</taxon>
        <taxon>Candidatus Iainarchaeales</taxon>
        <taxon>Candidatus Iainarchaeaceae</taxon>
        <taxon>Candidatus Iainarchaeum</taxon>
    </lineage>
</organism>
<evidence type="ECO:0000256" key="1">
    <source>
        <dbReference type="ARBA" id="ARBA00022432"/>
    </source>
</evidence>
<dbReference type="EMBL" id="JAGVWE010000002">
    <property type="protein sequence ID" value="MBS3062683.1"/>
    <property type="molecule type" value="Genomic_DNA"/>
</dbReference>
<comment type="caution">
    <text evidence="6">The sequence shown here is derived from an EMBL/GenBank/DDBJ whole genome shotgun (WGS) entry which is preliminary data.</text>
</comment>